<evidence type="ECO:0000256" key="5">
    <source>
        <dbReference type="ARBA" id="ARBA00022723"/>
    </source>
</evidence>
<dbReference type="AlphaFoldDB" id="A0A4Q2EEE5"/>
<accession>A0A4Q2EEE5</accession>
<dbReference type="GO" id="GO:0000976">
    <property type="term" value="F:transcription cis-regulatory region binding"/>
    <property type="evidence" value="ECO:0007669"/>
    <property type="project" value="UniProtKB-ARBA"/>
</dbReference>
<sequence length="133" mass="14505">MNENIDVPVVPDDARTLADATPAAPAAGDCCHPEDPDSTHQHGYITAKDNYLRRLRRIEGQARGLQRMVVEEKYCIDILTQVSAMTKALQSVALELLEDHMAHCVVAAAREGGQAAEDKIQEASEAIARLVRS</sequence>
<dbReference type="FunFam" id="1.20.58.1000:FF:000003">
    <property type="entry name" value="CopY family transcriptional regulator"/>
    <property type="match status" value="1"/>
</dbReference>
<keyword evidence="5" id="KW-0479">Metal-binding</keyword>
<organism evidence="11 12">
    <name type="scientific">Propioniciclava flava</name>
    <dbReference type="NCBI Taxonomy" id="2072026"/>
    <lineage>
        <taxon>Bacteria</taxon>
        <taxon>Bacillati</taxon>
        <taxon>Actinomycetota</taxon>
        <taxon>Actinomycetes</taxon>
        <taxon>Propionibacteriales</taxon>
        <taxon>Propionibacteriaceae</taxon>
        <taxon>Propioniciclava</taxon>
    </lineage>
</organism>
<keyword evidence="7" id="KW-0805">Transcription regulation</keyword>
<dbReference type="GO" id="GO:0046872">
    <property type="term" value="F:metal ion binding"/>
    <property type="evidence" value="ECO:0007669"/>
    <property type="project" value="UniProtKB-KW"/>
</dbReference>
<keyword evidence="6" id="KW-0186">Copper</keyword>
<dbReference type="OrthoDB" id="9811244at2"/>
<dbReference type="GO" id="GO:0001217">
    <property type="term" value="F:DNA-binding transcription repressor activity"/>
    <property type="evidence" value="ECO:0007669"/>
    <property type="project" value="UniProtKB-ARBA"/>
</dbReference>
<evidence type="ECO:0000256" key="1">
    <source>
        <dbReference type="ARBA" id="ARBA00004496"/>
    </source>
</evidence>
<gene>
    <name evidence="11" type="ORF">C1706_10445</name>
</gene>
<keyword evidence="9" id="KW-0804">Transcription</keyword>
<dbReference type="RefSeq" id="WP_129459189.1">
    <property type="nucleotide sequence ID" value="NZ_PPCV01000007.1"/>
</dbReference>
<dbReference type="InterPro" id="IPR038390">
    <property type="entry name" value="Metal_Tscrpt_repr_sf"/>
</dbReference>
<evidence type="ECO:0000256" key="7">
    <source>
        <dbReference type="ARBA" id="ARBA00023015"/>
    </source>
</evidence>
<feature type="region of interest" description="Disordered" evidence="10">
    <location>
        <begin position="21"/>
        <end position="42"/>
    </location>
</feature>
<keyword evidence="3" id="KW-0963">Cytoplasm</keyword>
<dbReference type="Gene3D" id="1.20.58.1000">
    <property type="entry name" value="Metal-sensitive repressor, helix protomer"/>
    <property type="match status" value="1"/>
</dbReference>
<keyword evidence="12" id="KW-1185">Reference proteome</keyword>
<protein>
    <submittedName>
        <fullName evidence="11">CopY family transcriptional regulator</fullName>
    </submittedName>
</protein>
<keyword evidence="8" id="KW-0238">DNA-binding</keyword>
<evidence type="ECO:0000313" key="11">
    <source>
        <dbReference type="EMBL" id="RXW31581.1"/>
    </source>
</evidence>
<evidence type="ECO:0000256" key="10">
    <source>
        <dbReference type="SAM" id="MobiDB-lite"/>
    </source>
</evidence>
<dbReference type="CDD" id="cd10148">
    <property type="entry name" value="CsoR-like_DUF156"/>
    <property type="match status" value="1"/>
</dbReference>
<evidence type="ECO:0000256" key="4">
    <source>
        <dbReference type="ARBA" id="ARBA00022491"/>
    </source>
</evidence>
<dbReference type="Proteomes" id="UP000290624">
    <property type="component" value="Unassembled WGS sequence"/>
</dbReference>
<proteinExistence type="inferred from homology"/>
<dbReference type="Pfam" id="PF02583">
    <property type="entry name" value="Trns_repr_metal"/>
    <property type="match status" value="1"/>
</dbReference>
<comment type="similarity">
    <text evidence="2">Belongs to the CsoR family.</text>
</comment>
<evidence type="ECO:0000256" key="6">
    <source>
        <dbReference type="ARBA" id="ARBA00023008"/>
    </source>
</evidence>
<evidence type="ECO:0000256" key="9">
    <source>
        <dbReference type="ARBA" id="ARBA00023163"/>
    </source>
</evidence>
<comment type="subcellular location">
    <subcellularLocation>
        <location evidence="1">Cytoplasm</location>
    </subcellularLocation>
</comment>
<evidence type="ECO:0000256" key="3">
    <source>
        <dbReference type="ARBA" id="ARBA00022490"/>
    </source>
</evidence>
<dbReference type="InterPro" id="IPR003735">
    <property type="entry name" value="Metal_Tscrpt_repr"/>
</dbReference>
<comment type="caution">
    <text evidence="11">The sequence shown here is derived from an EMBL/GenBank/DDBJ whole genome shotgun (WGS) entry which is preliminary data.</text>
</comment>
<dbReference type="PANTHER" id="PTHR33677:SF3">
    <property type="entry name" value="COPPER-SENSING TRANSCRIPTIONAL REPRESSOR RICR"/>
    <property type="match status" value="1"/>
</dbReference>
<dbReference type="PANTHER" id="PTHR33677">
    <property type="entry name" value="TRANSCRIPTIONAL REPRESSOR FRMR-RELATED"/>
    <property type="match status" value="1"/>
</dbReference>
<dbReference type="GO" id="GO:0032993">
    <property type="term" value="C:protein-DNA complex"/>
    <property type="evidence" value="ECO:0007669"/>
    <property type="project" value="UniProtKB-ARBA"/>
</dbReference>
<reference evidence="11 12" key="1">
    <citation type="submission" date="2018-01" db="EMBL/GenBank/DDBJ databases">
        <title>Lactibacter flavus gen. nov., sp. nov., a novel bacterium of the family Propionibacteriaceae isolated from raw milk and dairy products.</title>
        <authorList>
            <person name="Wenning M."/>
            <person name="Breitenwieser F."/>
            <person name="Huptas C."/>
            <person name="von Neubeck M."/>
            <person name="Busse H.-J."/>
            <person name="Scherer S."/>
        </authorList>
    </citation>
    <scope>NUCLEOTIDE SEQUENCE [LARGE SCALE GENOMIC DNA]</scope>
    <source>
        <strain evidence="11 12">VG341</strain>
    </source>
</reference>
<name>A0A4Q2EEE5_9ACTN</name>
<evidence type="ECO:0000313" key="12">
    <source>
        <dbReference type="Proteomes" id="UP000290624"/>
    </source>
</evidence>
<keyword evidence="4" id="KW-0678">Repressor</keyword>
<evidence type="ECO:0000256" key="2">
    <source>
        <dbReference type="ARBA" id="ARBA00005428"/>
    </source>
</evidence>
<dbReference type="GO" id="GO:0005737">
    <property type="term" value="C:cytoplasm"/>
    <property type="evidence" value="ECO:0007669"/>
    <property type="project" value="UniProtKB-SubCell"/>
</dbReference>
<dbReference type="EMBL" id="PPCV01000007">
    <property type="protein sequence ID" value="RXW31581.1"/>
    <property type="molecule type" value="Genomic_DNA"/>
</dbReference>
<feature type="compositionally biased region" description="Basic and acidic residues" evidence="10">
    <location>
        <begin position="31"/>
        <end position="40"/>
    </location>
</feature>
<evidence type="ECO:0000256" key="8">
    <source>
        <dbReference type="ARBA" id="ARBA00023125"/>
    </source>
</evidence>